<reference evidence="1 2" key="1">
    <citation type="journal article" date="2018" name="Nat. Genet.">
        <title>The Rosa genome provides new insights in the design of modern roses.</title>
        <authorList>
            <person name="Bendahmane M."/>
        </authorList>
    </citation>
    <scope>NUCLEOTIDE SEQUENCE [LARGE SCALE GENOMIC DNA]</scope>
    <source>
        <strain evidence="2">cv. Old Blush</strain>
    </source>
</reference>
<dbReference type="PANTHER" id="PTHR33265:SF26">
    <property type="entry name" value="OS06G0554600 PROTEIN"/>
    <property type="match status" value="1"/>
</dbReference>
<proteinExistence type="predicted"/>
<dbReference type="EMBL" id="PDCK01000040">
    <property type="protein sequence ID" value="PRQ46675.1"/>
    <property type="molecule type" value="Genomic_DNA"/>
</dbReference>
<accession>A0A2P6RJS8</accession>
<dbReference type="AlphaFoldDB" id="A0A2P6RJS8"/>
<dbReference type="Proteomes" id="UP000238479">
    <property type="component" value="Chromosome 2"/>
</dbReference>
<sequence>MEVEPSPPVVAKKLWNLVRIVFFMLRKGLTKSKLLVDLHLMLKRGKLASKAIANNLIMLHHSSNSAFSCRSNDAVSFVTPVNMSSAAATALPPTTLSFSTTSATSTTTTTDTLRKILLPQPPRINTMM</sequence>
<protein>
    <submittedName>
        <fullName evidence="1">Uncharacterized protein</fullName>
    </submittedName>
</protein>
<dbReference type="STRING" id="74649.A0A2P6RJS8"/>
<keyword evidence="2" id="KW-1185">Reference proteome</keyword>
<evidence type="ECO:0000313" key="2">
    <source>
        <dbReference type="Proteomes" id="UP000238479"/>
    </source>
</evidence>
<organism evidence="1 2">
    <name type="scientific">Rosa chinensis</name>
    <name type="common">China rose</name>
    <dbReference type="NCBI Taxonomy" id="74649"/>
    <lineage>
        <taxon>Eukaryota</taxon>
        <taxon>Viridiplantae</taxon>
        <taxon>Streptophyta</taxon>
        <taxon>Embryophyta</taxon>
        <taxon>Tracheophyta</taxon>
        <taxon>Spermatophyta</taxon>
        <taxon>Magnoliopsida</taxon>
        <taxon>eudicotyledons</taxon>
        <taxon>Gunneridae</taxon>
        <taxon>Pentapetalae</taxon>
        <taxon>rosids</taxon>
        <taxon>fabids</taxon>
        <taxon>Rosales</taxon>
        <taxon>Rosaceae</taxon>
        <taxon>Rosoideae</taxon>
        <taxon>Rosoideae incertae sedis</taxon>
        <taxon>Rosa</taxon>
    </lineage>
</organism>
<dbReference type="Gramene" id="PRQ46675">
    <property type="protein sequence ID" value="PRQ46675"/>
    <property type="gene ID" value="RchiOBHm_Chr2g0091581"/>
</dbReference>
<comment type="caution">
    <text evidence="1">The sequence shown here is derived from an EMBL/GenBank/DDBJ whole genome shotgun (WGS) entry which is preliminary data.</text>
</comment>
<evidence type="ECO:0000313" key="1">
    <source>
        <dbReference type="EMBL" id="PRQ46675.1"/>
    </source>
</evidence>
<name>A0A2P6RJS8_ROSCH</name>
<gene>
    <name evidence="1" type="ORF">RchiOBHm_Chr2g0091581</name>
</gene>
<dbReference type="PANTHER" id="PTHR33265">
    <property type="entry name" value="AVR9/CF-9 RAPIDLY ELICITED PROTEIN-RELATED"/>
    <property type="match status" value="1"/>
</dbReference>
<dbReference type="OMA" id="FVTPVNM"/>